<dbReference type="AlphaFoldDB" id="A0A0F9FNM5"/>
<evidence type="ECO:0008006" key="2">
    <source>
        <dbReference type="Google" id="ProtNLM"/>
    </source>
</evidence>
<comment type="caution">
    <text evidence="1">The sequence shown here is derived from an EMBL/GenBank/DDBJ whole genome shotgun (WGS) entry which is preliminary data.</text>
</comment>
<evidence type="ECO:0000313" key="1">
    <source>
        <dbReference type="EMBL" id="KKL88039.1"/>
    </source>
</evidence>
<reference evidence="1" key="1">
    <citation type="journal article" date="2015" name="Nature">
        <title>Complex archaea that bridge the gap between prokaryotes and eukaryotes.</title>
        <authorList>
            <person name="Spang A."/>
            <person name="Saw J.H."/>
            <person name="Jorgensen S.L."/>
            <person name="Zaremba-Niedzwiedzka K."/>
            <person name="Martijn J."/>
            <person name="Lind A.E."/>
            <person name="van Eijk R."/>
            <person name="Schleper C."/>
            <person name="Guy L."/>
            <person name="Ettema T.J."/>
        </authorList>
    </citation>
    <scope>NUCLEOTIDE SEQUENCE</scope>
</reference>
<gene>
    <name evidence="1" type="ORF">LCGC14_1928720</name>
</gene>
<sequence length="163" mass="18786">MKKCIKCGRVLPLDNFGRDKTLKSGLRSRCKECTGIYYKQRTSEYTRKADQQYKLAHPYSSWAVHTISSHKVRGFEVLIKTPDLAVHARAAYYCAICGCALDWTPLKGRPQDNSPSLDRINNLAVMTLENTQIVCRFCNTKKSKQTMDELVVWCKKVIEYRSR</sequence>
<proteinExistence type="predicted"/>
<organism evidence="1">
    <name type="scientific">marine sediment metagenome</name>
    <dbReference type="NCBI Taxonomy" id="412755"/>
    <lineage>
        <taxon>unclassified sequences</taxon>
        <taxon>metagenomes</taxon>
        <taxon>ecological metagenomes</taxon>
    </lineage>
</organism>
<dbReference type="Gene3D" id="3.30.40.220">
    <property type="match status" value="1"/>
</dbReference>
<accession>A0A0F9FNM5</accession>
<name>A0A0F9FNM5_9ZZZZ</name>
<dbReference type="EMBL" id="LAZR01020676">
    <property type="protein sequence ID" value="KKL88039.1"/>
    <property type="molecule type" value="Genomic_DNA"/>
</dbReference>
<protein>
    <recommendedName>
        <fullName evidence="2">HNH endonuclease 5 domain-containing protein</fullName>
    </recommendedName>
</protein>